<dbReference type="AlphaFoldDB" id="A0A1I0PJS2"/>
<evidence type="ECO:0000313" key="7">
    <source>
        <dbReference type="EMBL" id="SEW14619.1"/>
    </source>
</evidence>
<keyword evidence="3 5" id="KW-1133">Transmembrane helix</keyword>
<dbReference type="OrthoDB" id="1655516at2"/>
<feature type="transmembrane region" description="Helical" evidence="5">
    <location>
        <begin position="246"/>
        <end position="265"/>
    </location>
</feature>
<dbReference type="STRING" id="99656.SAMN05421659_105138"/>
<feature type="transmembrane region" description="Helical" evidence="5">
    <location>
        <begin position="208"/>
        <end position="234"/>
    </location>
</feature>
<reference evidence="7 8" key="1">
    <citation type="submission" date="2016-10" db="EMBL/GenBank/DDBJ databases">
        <authorList>
            <person name="de Groot N.N."/>
        </authorList>
    </citation>
    <scope>NUCLEOTIDE SEQUENCE [LARGE SCALE GENOMIC DNA]</scope>
    <source>
        <strain evidence="7 8">DSM 9179</strain>
    </source>
</reference>
<evidence type="ECO:0000256" key="2">
    <source>
        <dbReference type="ARBA" id="ARBA00022692"/>
    </source>
</evidence>
<keyword evidence="8" id="KW-1185">Reference proteome</keyword>
<feature type="transmembrane region" description="Helical" evidence="5">
    <location>
        <begin position="302"/>
        <end position="320"/>
    </location>
</feature>
<dbReference type="EMBL" id="FOJI01000005">
    <property type="protein sequence ID" value="SEW14619.1"/>
    <property type="molecule type" value="Genomic_DNA"/>
</dbReference>
<dbReference type="InterPro" id="IPR013525">
    <property type="entry name" value="ABC2_TM"/>
</dbReference>
<gene>
    <name evidence="7" type="ORF">SAMN05421659_105138</name>
</gene>
<sequence>MLVIFRNDWKRLMEEKLYLFVSMGLTICAVVAAIVLTSTIETKGNIALILPQNQSVIESVSQFTNSQYFNVSILETAPPKSELVQNRYDAVVTIGEDGAYKVETIKSDEIKAMIYAALKNPNTFVPSMETTRRIGTNIIGYMMMFLLIQGVLYARLFAEDKERHMIERVVMSPIAFQKYLFGHAAFMFAMIFVPTFCVMAVAQILGVVIGFSLLTYAALIAVLAILATSFALFLNSFFCVADTANMLGSSLIMLSTILAGSFYSFTKEETLFDRLIHILPQKDFINFTNALEKGNLTGAIKIQFLYVVGLSVIFFFIAVIKTKKDYIYHK</sequence>
<dbReference type="Pfam" id="PF12698">
    <property type="entry name" value="ABC2_membrane_3"/>
    <property type="match status" value="1"/>
</dbReference>
<dbReference type="RefSeq" id="WP_092452598.1">
    <property type="nucleotide sequence ID" value="NZ_FOJI01000005.1"/>
</dbReference>
<feature type="transmembrane region" description="Helical" evidence="5">
    <location>
        <begin position="17"/>
        <end position="40"/>
    </location>
</feature>
<evidence type="ECO:0000256" key="4">
    <source>
        <dbReference type="ARBA" id="ARBA00023136"/>
    </source>
</evidence>
<evidence type="ECO:0000256" key="5">
    <source>
        <dbReference type="SAM" id="Phobius"/>
    </source>
</evidence>
<proteinExistence type="predicted"/>
<keyword evidence="4 5" id="KW-0472">Membrane</keyword>
<comment type="subcellular location">
    <subcellularLocation>
        <location evidence="1">Membrane</location>
        <topology evidence="1">Multi-pass membrane protein</topology>
    </subcellularLocation>
</comment>
<feature type="domain" description="ABC-2 type transporter transmembrane" evidence="6">
    <location>
        <begin position="47"/>
        <end position="319"/>
    </location>
</feature>
<organism evidence="7 8">
    <name type="scientific">[Clostridium] fimetarium</name>
    <dbReference type="NCBI Taxonomy" id="99656"/>
    <lineage>
        <taxon>Bacteria</taxon>
        <taxon>Bacillati</taxon>
        <taxon>Bacillota</taxon>
        <taxon>Clostridia</taxon>
        <taxon>Lachnospirales</taxon>
        <taxon>Lachnospiraceae</taxon>
    </lineage>
</organism>
<feature type="transmembrane region" description="Helical" evidence="5">
    <location>
        <begin position="138"/>
        <end position="158"/>
    </location>
</feature>
<dbReference type="GO" id="GO:0140359">
    <property type="term" value="F:ABC-type transporter activity"/>
    <property type="evidence" value="ECO:0007669"/>
    <property type="project" value="InterPro"/>
</dbReference>
<keyword evidence="2 5" id="KW-0812">Transmembrane</keyword>
<name>A0A1I0PJS2_9FIRM</name>
<dbReference type="GO" id="GO:0016020">
    <property type="term" value="C:membrane"/>
    <property type="evidence" value="ECO:0007669"/>
    <property type="project" value="UniProtKB-SubCell"/>
</dbReference>
<dbReference type="PANTHER" id="PTHR43471">
    <property type="entry name" value="ABC TRANSPORTER PERMEASE"/>
    <property type="match status" value="1"/>
</dbReference>
<evidence type="ECO:0000256" key="1">
    <source>
        <dbReference type="ARBA" id="ARBA00004141"/>
    </source>
</evidence>
<accession>A0A1I0PJS2</accession>
<evidence type="ECO:0000313" key="8">
    <source>
        <dbReference type="Proteomes" id="UP000199701"/>
    </source>
</evidence>
<evidence type="ECO:0000259" key="6">
    <source>
        <dbReference type="Pfam" id="PF12698"/>
    </source>
</evidence>
<protein>
    <submittedName>
        <fullName evidence="7">ABC-2 type transport system permease protein</fullName>
    </submittedName>
</protein>
<evidence type="ECO:0000256" key="3">
    <source>
        <dbReference type="ARBA" id="ARBA00022989"/>
    </source>
</evidence>
<dbReference type="Proteomes" id="UP000199701">
    <property type="component" value="Unassembled WGS sequence"/>
</dbReference>
<feature type="transmembrane region" description="Helical" evidence="5">
    <location>
        <begin position="179"/>
        <end position="202"/>
    </location>
</feature>